<dbReference type="GeneTree" id="ENSGT00940000161826"/>
<dbReference type="Pfam" id="PF15176">
    <property type="entry name" value="LRR19-TM"/>
    <property type="match status" value="1"/>
</dbReference>
<dbReference type="Proteomes" id="UP000694389">
    <property type="component" value="Unassembled WGS sequence"/>
</dbReference>
<dbReference type="Ensembl" id="ENSDLAT00005072887.1">
    <property type="protein sequence ID" value="ENSDLAP00005067264.1"/>
    <property type="gene ID" value="ENSDLAG00005028951.1"/>
</dbReference>
<organism evidence="4 5">
    <name type="scientific">Dicentrarchus labrax</name>
    <name type="common">European seabass</name>
    <name type="synonym">Morone labrax</name>
    <dbReference type="NCBI Taxonomy" id="13489"/>
    <lineage>
        <taxon>Eukaryota</taxon>
        <taxon>Metazoa</taxon>
        <taxon>Chordata</taxon>
        <taxon>Craniata</taxon>
        <taxon>Vertebrata</taxon>
        <taxon>Euteleostomi</taxon>
        <taxon>Actinopterygii</taxon>
        <taxon>Neopterygii</taxon>
        <taxon>Teleostei</taxon>
        <taxon>Neoteleostei</taxon>
        <taxon>Acanthomorphata</taxon>
        <taxon>Eupercaria</taxon>
        <taxon>Moronidae</taxon>
        <taxon>Dicentrarchus</taxon>
    </lineage>
</organism>
<dbReference type="SUPFAM" id="SSF52058">
    <property type="entry name" value="L domain-like"/>
    <property type="match status" value="1"/>
</dbReference>
<keyword evidence="5" id="KW-1185">Reference proteome</keyword>
<sequence>MERCRHPLLLLWFTAAIATNILGGNAALPEEDKLQVKNWTNSSLGVIPQCNTSCSVTKLLIEGNLITLNNADRLALASYTTLVELQLGGNLVTGIPAKYFSVVPHLRVLSLSGNKISSLNPESFSGLDNLTEVDLSHNLLTSLHTQLFRQLKTLQVLNLQENPWNCSCPLLSSIGALKAAGVTIGGPQVTCASPENQVGTDLLEATAVCYPSAPAPTLITDPQKTRVNFQQSRTSSTVLQTTLTSQNHNNKDQTPVLGNSWKFTACVVALALFTSMLIVCAIKGPSWYKLFHNYHHRRLRQEEDGDAVSTVFSDTGTHLSHQTFTFRQENGQMEEEDGYFEDPYIKREE</sequence>
<keyword evidence="2" id="KW-0677">Repeat</keyword>
<reference evidence="4" key="1">
    <citation type="submission" date="2025-08" db="UniProtKB">
        <authorList>
            <consortium name="Ensembl"/>
        </authorList>
    </citation>
    <scope>IDENTIFICATION</scope>
</reference>
<dbReference type="InterPro" id="IPR032675">
    <property type="entry name" value="LRR_dom_sf"/>
</dbReference>
<dbReference type="OrthoDB" id="1394818at2759"/>
<dbReference type="InterPro" id="IPR003591">
    <property type="entry name" value="Leu-rich_rpt_typical-subtyp"/>
</dbReference>
<evidence type="ECO:0000313" key="4">
    <source>
        <dbReference type="Ensembl" id="ENSDLAP00005067264.1"/>
    </source>
</evidence>
<dbReference type="PROSITE" id="PS51450">
    <property type="entry name" value="LRR"/>
    <property type="match status" value="1"/>
</dbReference>
<accession>A0A8P4K5L6</accession>
<dbReference type="GeneID" id="127369563"/>
<proteinExistence type="predicted"/>
<name>A0A8P4K5L6_DICLA</name>
<evidence type="ECO:0000256" key="2">
    <source>
        <dbReference type="ARBA" id="ARBA00022737"/>
    </source>
</evidence>
<dbReference type="SMART" id="SM00369">
    <property type="entry name" value="LRR_TYP"/>
    <property type="match status" value="2"/>
</dbReference>
<feature type="signal peptide" evidence="3">
    <location>
        <begin position="1"/>
        <end position="23"/>
    </location>
</feature>
<evidence type="ECO:0000313" key="5">
    <source>
        <dbReference type="Proteomes" id="UP000694389"/>
    </source>
</evidence>
<dbReference type="GO" id="GO:0005886">
    <property type="term" value="C:plasma membrane"/>
    <property type="evidence" value="ECO:0007669"/>
    <property type="project" value="TreeGrafter"/>
</dbReference>
<evidence type="ECO:0000256" key="1">
    <source>
        <dbReference type="ARBA" id="ARBA00022614"/>
    </source>
</evidence>
<dbReference type="InterPro" id="IPR001611">
    <property type="entry name" value="Leu-rich_rpt"/>
</dbReference>
<dbReference type="Pfam" id="PF13855">
    <property type="entry name" value="LRR_8"/>
    <property type="match status" value="1"/>
</dbReference>
<dbReference type="AlphaFoldDB" id="A0A8P4K5L6"/>
<reference evidence="4" key="2">
    <citation type="submission" date="2025-09" db="UniProtKB">
        <authorList>
            <consortium name="Ensembl"/>
        </authorList>
    </citation>
    <scope>IDENTIFICATION</scope>
</reference>
<dbReference type="RefSeq" id="XP_051267011.1">
    <property type="nucleotide sequence ID" value="XM_051411051.1"/>
</dbReference>
<dbReference type="GO" id="GO:0038023">
    <property type="term" value="F:signaling receptor activity"/>
    <property type="evidence" value="ECO:0007669"/>
    <property type="project" value="TreeGrafter"/>
</dbReference>
<protein>
    <recommendedName>
        <fullName evidence="6">Leucine-rich repeat-containing protein 19</fullName>
    </recommendedName>
</protein>
<dbReference type="Gene3D" id="3.80.10.10">
    <property type="entry name" value="Ribonuclease Inhibitor"/>
    <property type="match status" value="1"/>
</dbReference>
<dbReference type="GO" id="GO:1901224">
    <property type="term" value="P:positive regulation of non-canonical NF-kappaB signal transduction"/>
    <property type="evidence" value="ECO:0007669"/>
    <property type="project" value="TreeGrafter"/>
</dbReference>
<feature type="chain" id="PRO_5035949730" description="Leucine-rich repeat-containing protein 19" evidence="3">
    <location>
        <begin position="24"/>
        <end position="349"/>
    </location>
</feature>
<dbReference type="PANTHER" id="PTHR31450">
    <property type="entry name" value="LEUCINE-RICH REPEAT-CONTAINING PROTEIN 19 LRRC19 FAMILY MEMBER"/>
    <property type="match status" value="1"/>
</dbReference>
<dbReference type="OMA" id="HIILVIC"/>
<keyword evidence="3" id="KW-0732">Signal</keyword>
<evidence type="ECO:0000256" key="3">
    <source>
        <dbReference type="SAM" id="SignalP"/>
    </source>
</evidence>
<gene>
    <name evidence="4" type="primary">LOC127369563</name>
</gene>
<evidence type="ECO:0008006" key="6">
    <source>
        <dbReference type="Google" id="ProtNLM"/>
    </source>
</evidence>
<dbReference type="PANTHER" id="PTHR31450:SF4">
    <property type="entry name" value="LEUCINE-RICH REPEAT-CONTAINING PROTEIN 19"/>
    <property type="match status" value="1"/>
</dbReference>
<keyword evidence="1" id="KW-0433">Leucine-rich repeat</keyword>